<reference evidence="2" key="1">
    <citation type="submission" date="2023-07" db="EMBL/GenBank/DDBJ databases">
        <authorList>
            <consortium name="CYATHOMIX"/>
        </authorList>
    </citation>
    <scope>NUCLEOTIDE SEQUENCE</scope>
    <source>
        <strain evidence="2">N/A</strain>
    </source>
</reference>
<evidence type="ECO:0000313" key="2">
    <source>
        <dbReference type="EMBL" id="CAJ0596196.1"/>
    </source>
</evidence>
<protein>
    <submittedName>
        <fullName evidence="2">Uncharacterized protein</fullName>
    </submittedName>
</protein>
<organism evidence="2 3">
    <name type="scientific">Cylicocyclus nassatus</name>
    <name type="common">Nematode worm</name>
    <dbReference type="NCBI Taxonomy" id="53992"/>
    <lineage>
        <taxon>Eukaryota</taxon>
        <taxon>Metazoa</taxon>
        <taxon>Ecdysozoa</taxon>
        <taxon>Nematoda</taxon>
        <taxon>Chromadorea</taxon>
        <taxon>Rhabditida</taxon>
        <taxon>Rhabditina</taxon>
        <taxon>Rhabditomorpha</taxon>
        <taxon>Strongyloidea</taxon>
        <taxon>Strongylidae</taxon>
        <taxon>Cylicocyclus</taxon>
    </lineage>
</organism>
<accession>A0AA36M3E2</accession>
<comment type="caution">
    <text evidence="2">The sequence shown here is derived from an EMBL/GenBank/DDBJ whole genome shotgun (WGS) entry which is preliminary data.</text>
</comment>
<sequence length="125" mass="13823">MVSKRRLAQVKKGKDVSGPAEAPSIEAESREQREEGMLLTKLHTILADKAPEALPLLNRLLNLVRQSASLELLINKKRSRSIVISGVPELNNGIASERQAHTEKSVISVFLTNWISKQSLLKSTD</sequence>
<keyword evidence="3" id="KW-1185">Reference proteome</keyword>
<dbReference type="Proteomes" id="UP001176961">
    <property type="component" value="Unassembled WGS sequence"/>
</dbReference>
<feature type="region of interest" description="Disordered" evidence="1">
    <location>
        <begin position="1"/>
        <end position="33"/>
    </location>
</feature>
<dbReference type="EMBL" id="CATQJL010000112">
    <property type="protein sequence ID" value="CAJ0596196.1"/>
    <property type="molecule type" value="Genomic_DNA"/>
</dbReference>
<gene>
    <name evidence="2" type="ORF">CYNAS_LOCUS8179</name>
</gene>
<dbReference type="AlphaFoldDB" id="A0AA36M3E2"/>
<evidence type="ECO:0000256" key="1">
    <source>
        <dbReference type="SAM" id="MobiDB-lite"/>
    </source>
</evidence>
<evidence type="ECO:0000313" key="3">
    <source>
        <dbReference type="Proteomes" id="UP001176961"/>
    </source>
</evidence>
<name>A0AA36M3E2_CYLNA</name>
<proteinExistence type="predicted"/>
<feature type="compositionally biased region" description="Basic residues" evidence="1">
    <location>
        <begin position="1"/>
        <end position="11"/>
    </location>
</feature>